<reference evidence="1" key="1">
    <citation type="journal article" date="2023" name="Int. J. Syst. Evol. Microbiol.">
        <title>Collibacillus ludicampi gen. nov., sp. nov., a new soil bacterium of the family Alicyclobacillaceae.</title>
        <authorList>
            <person name="Jojima T."/>
            <person name="Ioku Y."/>
            <person name="Fukuta Y."/>
            <person name="Shirasaka N."/>
            <person name="Matsumura Y."/>
            <person name="Mori M."/>
        </authorList>
    </citation>
    <scope>NUCLEOTIDE SEQUENCE</scope>
    <source>
        <strain evidence="1">TP075</strain>
    </source>
</reference>
<protein>
    <submittedName>
        <fullName evidence="1">Uncharacterized protein</fullName>
    </submittedName>
</protein>
<evidence type="ECO:0000313" key="1">
    <source>
        <dbReference type="EMBL" id="GIM46830.1"/>
    </source>
</evidence>
<gene>
    <name evidence="1" type="ORF">DNHGIG_23790</name>
</gene>
<accession>A0AAV4LGB4</accession>
<organism evidence="1 2">
    <name type="scientific">Collibacillus ludicampi</name>
    <dbReference type="NCBI Taxonomy" id="2771369"/>
    <lineage>
        <taxon>Bacteria</taxon>
        <taxon>Bacillati</taxon>
        <taxon>Bacillota</taxon>
        <taxon>Bacilli</taxon>
        <taxon>Bacillales</taxon>
        <taxon>Alicyclobacillaceae</taxon>
        <taxon>Collibacillus</taxon>
    </lineage>
</organism>
<proteinExistence type="predicted"/>
<comment type="caution">
    <text evidence="1">The sequence shown here is derived from an EMBL/GenBank/DDBJ whole genome shotgun (WGS) entry which is preliminary data.</text>
</comment>
<evidence type="ECO:0000313" key="2">
    <source>
        <dbReference type="Proteomes" id="UP001057291"/>
    </source>
</evidence>
<keyword evidence="2" id="KW-1185">Reference proteome</keyword>
<dbReference type="Proteomes" id="UP001057291">
    <property type="component" value="Unassembled WGS sequence"/>
</dbReference>
<dbReference type="RefSeq" id="WP_282199881.1">
    <property type="nucleotide sequence ID" value="NZ_BOQE01000001.1"/>
</dbReference>
<dbReference type="EMBL" id="BOQE01000001">
    <property type="protein sequence ID" value="GIM46830.1"/>
    <property type="molecule type" value="Genomic_DNA"/>
</dbReference>
<sequence length="61" mass="7092">MAAKRGRKSHDFKIIEISGSDKSFDELCMENKWLFELTLAYARKLKSDKHNNGDEEKKTDS</sequence>
<dbReference type="AlphaFoldDB" id="A0AAV4LGB4"/>
<name>A0AAV4LGB4_9BACL</name>